<dbReference type="AlphaFoldDB" id="A0A8S1J9H5"/>
<keyword evidence="4" id="KW-0677">Repeat</keyword>
<proteinExistence type="predicted"/>
<keyword evidence="2" id="KW-0963">Cytoplasm</keyword>
<evidence type="ECO:0000313" key="5">
    <source>
        <dbReference type="EMBL" id="CAD7702668.1"/>
    </source>
</evidence>
<evidence type="ECO:0000313" key="6">
    <source>
        <dbReference type="Proteomes" id="UP000708148"/>
    </source>
</evidence>
<dbReference type="PANTHER" id="PTHR15454">
    <property type="entry name" value="NISCHARIN RELATED"/>
    <property type="match status" value="1"/>
</dbReference>
<dbReference type="GO" id="GO:0005930">
    <property type="term" value="C:axoneme"/>
    <property type="evidence" value="ECO:0007669"/>
    <property type="project" value="UniProtKB-SubCell"/>
</dbReference>
<dbReference type="Pfam" id="PF13855">
    <property type="entry name" value="LRR_8"/>
    <property type="match status" value="1"/>
</dbReference>
<dbReference type="Proteomes" id="UP000708148">
    <property type="component" value="Unassembled WGS sequence"/>
</dbReference>
<accession>A0A8S1J9H5</accession>
<organism evidence="5 6">
    <name type="scientific">Ostreobium quekettii</name>
    <dbReference type="NCBI Taxonomy" id="121088"/>
    <lineage>
        <taxon>Eukaryota</taxon>
        <taxon>Viridiplantae</taxon>
        <taxon>Chlorophyta</taxon>
        <taxon>core chlorophytes</taxon>
        <taxon>Ulvophyceae</taxon>
        <taxon>TCBD clade</taxon>
        <taxon>Bryopsidales</taxon>
        <taxon>Ostreobineae</taxon>
        <taxon>Ostreobiaceae</taxon>
        <taxon>Ostreobium</taxon>
    </lineage>
</organism>
<name>A0A8S1J9H5_9CHLO</name>
<sequence>MATRPQRCEPNISGEAFISQFVLFIDRRGPQLLSSGGALKLQPRCLEYLASRLSALLELLKVRASNPIEYFTGAVADLEDYKRLKKVQDFLEDTRYLKLHSAARGVRDPTPVILSPFRALTTLELRGCDLSSQCAIGMSQVCGSLEKLVCQDTLEALSHVLDPPLCQVDQAQHTSWPKLKQLSCMYNNISEMDTSLQLAPNIELLDLSRNNISMVANLEGCVSLTSLDLSHNNLSSIESALSSCCNLRRLILKGNAIRSLDGIEDLEQLQELDVRWNLIGSLKAVGKIAQLPEICKVGLEGNPVAMMPSYRIYALGCFPDVDRMELDEKTTTDMERFRAKRVAVSELRDQIIPPVDVSSRRSQSMKSIQSLWQLVTPPWLAMRSRRPSWTVSIDSASYPASPYDTESRRTPHKARRRVVDIPYPDDVSSVSQRSSVASPVETVLLQRQRSTPHSFFFQFERHRLGWMRTRWRFSELGAQDSDAGLTGSAVNATNGASPSLAAADL</sequence>
<dbReference type="SUPFAM" id="SSF52075">
    <property type="entry name" value="Outer arm dynein light chain 1"/>
    <property type="match status" value="1"/>
</dbReference>
<evidence type="ECO:0000256" key="2">
    <source>
        <dbReference type="ARBA" id="ARBA00022490"/>
    </source>
</evidence>
<protein>
    <submittedName>
        <fullName evidence="5">Uncharacterized protein</fullName>
    </submittedName>
</protein>
<dbReference type="EMBL" id="CAJHUC010001908">
    <property type="protein sequence ID" value="CAD7702668.1"/>
    <property type="molecule type" value="Genomic_DNA"/>
</dbReference>
<keyword evidence="6" id="KW-1185">Reference proteome</keyword>
<reference evidence="5" key="1">
    <citation type="submission" date="2020-12" db="EMBL/GenBank/DDBJ databases">
        <authorList>
            <person name="Iha C."/>
        </authorList>
    </citation>
    <scope>NUCLEOTIDE SEQUENCE</scope>
</reference>
<dbReference type="InterPro" id="IPR001611">
    <property type="entry name" value="Leu-rich_rpt"/>
</dbReference>
<evidence type="ECO:0000256" key="3">
    <source>
        <dbReference type="ARBA" id="ARBA00022614"/>
    </source>
</evidence>
<dbReference type="Gene3D" id="3.80.10.10">
    <property type="entry name" value="Ribonuclease Inhibitor"/>
    <property type="match status" value="1"/>
</dbReference>
<comment type="caution">
    <text evidence="5">The sequence shown here is derived from an EMBL/GenBank/DDBJ whole genome shotgun (WGS) entry which is preliminary data.</text>
</comment>
<evidence type="ECO:0000256" key="4">
    <source>
        <dbReference type="ARBA" id="ARBA00022737"/>
    </source>
</evidence>
<evidence type="ECO:0000256" key="1">
    <source>
        <dbReference type="ARBA" id="ARBA00004430"/>
    </source>
</evidence>
<comment type="subcellular location">
    <subcellularLocation>
        <location evidence="1">Cytoplasm</location>
        <location evidence="1">Cytoskeleton</location>
        <location evidence="1">Cilium axoneme</location>
    </subcellularLocation>
</comment>
<dbReference type="OrthoDB" id="567216at2759"/>
<dbReference type="PANTHER" id="PTHR15454:SF69">
    <property type="entry name" value="SERINE_THREONINE-PROTEIN KINASE 11-INTERACTING PROTEIN"/>
    <property type="match status" value="1"/>
</dbReference>
<keyword evidence="3" id="KW-0433">Leucine-rich repeat</keyword>
<gene>
    <name evidence="5" type="ORF">OSTQU699_LOCUS8025</name>
</gene>
<dbReference type="InterPro" id="IPR032675">
    <property type="entry name" value="LRR_dom_sf"/>
</dbReference>
<dbReference type="PROSITE" id="PS51450">
    <property type="entry name" value="LRR"/>
    <property type="match status" value="3"/>
</dbReference>